<keyword evidence="4" id="KW-0378">Hydrolase</keyword>
<feature type="chain" id="PRO_5036996941" evidence="1">
    <location>
        <begin position="24"/>
        <end position="502"/>
    </location>
</feature>
<dbReference type="InterPro" id="IPR007484">
    <property type="entry name" value="Peptidase_M28"/>
</dbReference>
<feature type="domain" description="Peptidase M28" evidence="3">
    <location>
        <begin position="252"/>
        <end position="468"/>
    </location>
</feature>
<dbReference type="EMBL" id="BOMY01000030">
    <property type="protein sequence ID" value="GIF21503.1"/>
    <property type="molecule type" value="Genomic_DNA"/>
</dbReference>
<name>A0A919NN15_9ACTN</name>
<feature type="signal peptide" evidence="1">
    <location>
        <begin position="1"/>
        <end position="23"/>
    </location>
</feature>
<keyword evidence="5" id="KW-1185">Reference proteome</keyword>
<dbReference type="GO" id="GO:0004177">
    <property type="term" value="F:aminopeptidase activity"/>
    <property type="evidence" value="ECO:0007669"/>
    <property type="project" value="UniProtKB-KW"/>
</dbReference>
<proteinExistence type="predicted"/>
<dbReference type="Proteomes" id="UP000623608">
    <property type="component" value="Unassembled WGS sequence"/>
</dbReference>
<evidence type="ECO:0000259" key="2">
    <source>
        <dbReference type="Pfam" id="PF02225"/>
    </source>
</evidence>
<dbReference type="SUPFAM" id="SSF53187">
    <property type="entry name" value="Zn-dependent exopeptidases"/>
    <property type="match status" value="1"/>
</dbReference>
<dbReference type="Gene3D" id="3.50.30.30">
    <property type="match status" value="1"/>
</dbReference>
<evidence type="ECO:0000256" key="1">
    <source>
        <dbReference type="SAM" id="SignalP"/>
    </source>
</evidence>
<dbReference type="Gene3D" id="3.40.630.10">
    <property type="entry name" value="Zn peptidases"/>
    <property type="match status" value="1"/>
</dbReference>
<dbReference type="PANTHER" id="PTHR12147">
    <property type="entry name" value="METALLOPEPTIDASE M28 FAMILY MEMBER"/>
    <property type="match status" value="1"/>
</dbReference>
<dbReference type="AlphaFoldDB" id="A0A919NN15"/>
<sequence>MRKAAIPAAALLLIGLAATPAEAVDKINSKKLRDAVTVNGILGHERVLQRIANQNGGTRASGTTGFTASATYVKDTLRAAGYRVSEQEFTFPFFRDLAPATLAQTSPAATTYATDTFTYSGSGTVTGTLVPTTDVQVPPPATPGVTSGCEASDFPPAGDAPAVALIQRGTCTFAIKATNAIAAGYDAVIIFNEGQTGRTALVTGDLGQVFGVPIIGLSYADGAALVTAAQAGPVSVRVSTSTETDLTAKTSNILAETPGGDPDKVLVVGAHLDSVVDGPGINDNGSGLSTILETAKQLSALKVKPRQKIRFAFWGAEEGGLLGSEHYVDTLPDADLAKIFANLNFDMVGSPNYVRFAYDGDGSAFPGTSGPPGSGEIETIFHDYFTAQGLASGEKEFNGRSDYGPFIAVGIPAGGVSSGSDGVKTQAEAEVYGGTAGVIYDPCYHKACDTITNVSTKALAELGDAAAHGIYTLALTKSGFFPDGSRRALAKRGPSAIAESAY</sequence>
<organism evidence="4 5">
    <name type="scientific">Paractinoplanes tereljensis</name>
    <dbReference type="NCBI Taxonomy" id="571912"/>
    <lineage>
        <taxon>Bacteria</taxon>
        <taxon>Bacillati</taxon>
        <taxon>Actinomycetota</taxon>
        <taxon>Actinomycetes</taxon>
        <taxon>Micromonosporales</taxon>
        <taxon>Micromonosporaceae</taxon>
        <taxon>Paractinoplanes</taxon>
    </lineage>
</organism>
<dbReference type="InterPro" id="IPR003137">
    <property type="entry name" value="PA_domain"/>
</dbReference>
<evidence type="ECO:0000259" key="3">
    <source>
        <dbReference type="Pfam" id="PF04389"/>
    </source>
</evidence>
<dbReference type="GO" id="GO:0008235">
    <property type="term" value="F:metalloexopeptidase activity"/>
    <property type="evidence" value="ECO:0007669"/>
    <property type="project" value="InterPro"/>
</dbReference>
<accession>A0A919NN15</accession>
<protein>
    <submittedName>
        <fullName evidence="4">Aminopeptidase</fullName>
    </submittedName>
</protein>
<evidence type="ECO:0000313" key="4">
    <source>
        <dbReference type="EMBL" id="GIF21503.1"/>
    </source>
</evidence>
<dbReference type="PANTHER" id="PTHR12147:SF26">
    <property type="entry name" value="PEPTIDASE M28 DOMAIN-CONTAINING PROTEIN"/>
    <property type="match status" value="1"/>
</dbReference>
<dbReference type="RefSeq" id="WP_203808161.1">
    <property type="nucleotide sequence ID" value="NZ_BOMY01000030.1"/>
</dbReference>
<reference evidence="4" key="1">
    <citation type="submission" date="2021-01" db="EMBL/GenBank/DDBJ databases">
        <title>Whole genome shotgun sequence of Actinoplanes tereljensis NBRC 105297.</title>
        <authorList>
            <person name="Komaki H."/>
            <person name="Tamura T."/>
        </authorList>
    </citation>
    <scope>NUCLEOTIDE SEQUENCE</scope>
    <source>
        <strain evidence="4">NBRC 105297</strain>
    </source>
</reference>
<keyword evidence="1" id="KW-0732">Signal</keyword>
<keyword evidence="4" id="KW-0645">Protease</keyword>
<evidence type="ECO:0000313" key="5">
    <source>
        <dbReference type="Proteomes" id="UP000623608"/>
    </source>
</evidence>
<dbReference type="SUPFAM" id="SSF52025">
    <property type="entry name" value="PA domain"/>
    <property type="match status" value="1"/>
</dbReference>
<dbReference type="InterPro" id="IPR045175">
    <property type="entry name" value="M28_fam"/>
</dbReference>
<gene>
    <name evidence="4" type="primary">lap</name>
    <name evidence="4" type="ORF">Ate02nite_42330</name>
</gene>
<dbReference type="GO" id="GO:0006508">
    <property type="term" value="P:proteolysis"/>
    <property type="evidence" value="ECO:0007669"/>
    <property type="project" value="InterPro"/>
</dbReference>
<comment type="caution">
    <text evidence="4">The sequence shown here is derived from an EMBL/GenBank/DDBJ whole genome shotgun (WGS) entry which is preliminary data.</text>
</comment>
<dbReference type="Pfam" id="PF04389">
    <property type="entry name" value="Peptidase_M28"/>
    <property type="match status" value="1"/>
</dbReference>
<dbReference type="InterPro" id="IPR046450">
    <property type="entry name" value="PA_dom_sf"/>
</dbReference>
<feature type="domain" description="PA" evidence="2">
    <location>
        <begin position="126"/>
        <end position="225"/>
    </location>
</feature>
<keyword evidence="4" id="KW-0031">Aminopeptidase</keyword>
<dbReference type="Pfam" id="PF02225">
    <property type="entry name" value="PA"/>
    <property type="match status" value="1"/>
</dbReference>